<keyword evidence="3" id="KW-1185">Reference proteome</keyword>
<evidence type="ECO:0000313" key="3">
    <source>
        <dbReference type="Proteomes" id="UP000078559"/>
    </source>
</evidence>
<name>A0A194VNX0_CYTMA</name>
<gene>
    <name evidence="2" type="ORF">VM1G_11319</name>
</gene>
<keyword evidence="1" id="KW-0472">Membrane</keyword>
<keyword evidence="1" id="KW-1133">Transmembrane helix</keyword>
<feature type="transmembrane region" description="Helical" evidence="1">
    <location>
        <begin position="12"/>
        <end position="31"/>
    </location>
</feature>
<proteinExistence type="predicted"/>
<reference evidence="2" key="1">
    <citation type="submission" date="2014-12" db="EMBL/GenBank/DDBJ databases">
        <title>Genome Sequence of Valsa Canker Pathogens Uncovers a Specific Adaption of Colonization on Woody Bark.</title>
        <authorList>
            <person name="Yin Z."/>
            <person name="Liu H."/>
            <person name="Gao X."/>
            <person name="Li Z."/>
            <person name="Song N."/>
            <person name="Ke X."/>
            <person name="Dai Q."/>
            <person name="Wu Y."/>
            <person name="Sun Y."/>
            <person name="Xu J.-R."/>
            <person name="Kang Z.K."/>
            <person name="Wang L."/>
            <person name="Huang L."/>
        </authorList>
    </citation>
    <scope>NUCLEOTIDE SEQUENCE [LARGE SCALE GENOMIC DNA]</scope>
    <source>
        <strain evidence="2">03-8</strain>
    </source>
</reference>
<sequence>MPGFSLLPYLLLRYLFLGALSTLELLFRLLLSPLGGAALSLTSEELFLLARRVDDSCGGGTGDGDLESYEGDRLGAARRGGGGDALLL</sequence>
<evidence type="ECO:0000313" key="2">
    <source>
        <dbReference type="EMBL" id="KUI65668.1"/>
    </source>
</evidence>
<evidence type="ECO:0000256" key="1">
    <source>
        <dbReference type="SAM" id="Phobius"/>
    </source>
</evidence>
<dbReference type="AlphaFoldDB" id="A0A194VNX0"/>
<protein>
    <submittedName>
        <fullName evidence="2">Uncharacterized protein</fullName>
    </submittedName>
</protein>
<accession>A0A194VNX0</accession>
<organism evidence="2 3">
    <name type="scientific">Cytospora mali</name>
    <name type="common">Apple Valsa canker fungus</name>
    <name type="synonym">Valsa mali</name>
    <dbReference type="NCBI Taxonomy" id="578113"/>
    <lineage>
        <taxon>Eukaryota</taxon>
        <taxon>Fungi</taxon>
        <taxon>Dikarya</taxon>
        <taxon>Ascomycota</taxon>
        <taxon>Pezizomycotina</taxon>
        <taxon>Sordariomycetes</taxon>
        <taxon>Sordariomycetidae</taxon>
        <taxon>Diaporthales</taxon>
        <taxon>Cytosporaceae</taxon>
        <taxon>Cytospora</taxon>
    </lineage>
</organism>
<dbReference type="EMBL" id="CM003098">
    <property type="protein sequence ID" value="KUI65668.1"/>
    <property type="molecule type" value="Genomic_DNA"/>
</dbReference>
<keyword evidence="1" id="KW-0812">Transmembrane</keyword>
<dbReference type="Proteomes" id="UP000078559">
    <property type="component" value="Chromosome 1"/>
</dbReference>